<dbReference type="Proteomes" id="UP000475862">
    <property type="component" value="Unassembled WGS sequence"/>
</dbReference>
<evidence type="ECO:0000313" key="1">
    <source>
        <dbReference type="EMBL" id="KAE9534892.1"/>
    </source>
</evidence>
<accession>A0A6G0TL40</accession>
<sequence length="211" mass="24424">MFLIFVFQKKHTRFEIIMIKLHCELFKFLKINGYYQDKNVSYLLIFITIAADLQHTPSKRIPGVQFLYNYCGRLSMDCTERELSGETISVMVKDCCLGRRIGCTQIYVHIFHTDTSVQHRTRILCAASSVPTVYSYDRNLLGKKSALGHLLRRLSVSSVLHKCSRPVVLVPQKLCMDMAENKKQNKTQFVNLGSNIREVSLKDDLSYYRKT</sequence>
<protein>
    <submittedName>
        <fullName evidence="1">Uncharacterized protein</fullName>
    </submittedName>
</protein>
<reference evidence="1 2" key="1">
    <citation type="submission" date="2019-08" db="EMBL/GenBank/DDBJ databases">
        <title>The genome of the soybean aphid Biotype 1, its phylome, world population structure and adaptation to the North American continent.</title>
        <authorList>
            <person name="Giordano R."/>
            <person name="Donthu R.K."/>
            <person name="Hernandez A.G."/>
            <person name="Wright C.L."/>
            <person name="Zimin A.V."/>
        </authorList>
    </citation>
    <scope>NUCLEOTIDE SEQUENCE [LARGE SCALE GENOMIC DNA]</scope>
    <source>
        <tissue evidence="1">Whole aphids</tissue>
    </source>
</reference>
<dbReference type="AlphaFoldDB" id="A0A6G0TL40"/>
<keyword evidence="2" id="KW-1185">Reference proteome</keyword>
<name>A0A6G0TL40_APHGL</name>
<gene>
    <name evidence="1" type="ORF">AGLY_008184</name>
</gene>
<dbReference type="EMBL" id="VYZN01000027">
    <property type="protein sequence ID" value="KAE9534892.1"/>
    <property type="molecule type" value="Genomic_DNA"/>
</dbReference>
<proteinExistence type="predicted"/>
<comment type="caution">
    <text evidence="1">The sequence shown here is derived from an EMBL/GenBank/DDBJ whole genome shotgun (WGS) entry which is preliminary data.</text>
</comment>
<organism evidence="1 2">
    <name type="scientific">Aphis glycines</name>
    <name type="common">Soybean aphid</name>
    <dbReference type="NCBI Taxonomy" id="307491"/>
    <lineage>
        <taxon>Eukaryota</taxon>
        <taxon>Metazoa</taxon>
        <taxon>Ecdysozoa</taxon>
        <taxon>Arthropoda</taxon>
        <taxon>Hexapoda</taxon>
        <taxon>Insecta</taxon>
        <taxon>Pterygota</taxon>
        <taxon>Neoptera</taxon>
        <taxon>Paraneoptera</taxon>
        <taxon>Hemiptera</taxon>
        <taxon>Sternorrhyncha</taxon>
        <taxon>Aphidomorpha</taxon>
        <taxon>Aphidoidea</taxon>
        <taxon>Aphididae</taxon>
        <taxon>Aphidini</taxon>
        <taxon>Aphis</taxon>
        <taxon>Aphis</taxon>
    </lineage>
</organism>
<evidence type="ECO:0000313" key="2">
    <source>
        <dbReference type="Proteomes" id="UP000475862"/>
    </source>
</evidence>